<evidence type="ECO:0000256" key="5">
    <source>
        <dbReference type="ARBA" id="ARBA00023242"/>
    </source>
</evidence>
<evidence type="ECO:0000259" key="7">
    <source>
        <dbReference type="Pfam" id="PF05699"/>
    </source>
</evidence>
<dbReference type="InterPro" id="IPR052035">
    <property type="entry name" value="ZnF_BED_domain_contain"/>
</dbReference>
<dbReference type="Pfam" id="PF05699">
    <property type="entry name" value="Dimer_Tnp_hAT"/>
    <property type="match status" value="1"/>
</dbReference>
<dbReference type="PANTHER" id="PTHR46481">
    <property type="entry name" value="ZINC FINGER BED DOMAIN-CONTAINING PROTEIN 4"/>
    <property type="match status" value="1"/>
</dbReference>
<dbReference type="EMBL" id="CAJNRF010011990">
    <property type="protein sequence ID" value="CAF2136479.1"/>
    <property type="molecule type" value="Genomic_DNA"/>
</dbReference>
<keyword evidence="4" id="KW-0862">Zinc</keyword>
<dbReference type="Proteomes" id="UP000663866">
    <property type="component" value="Unassembled WGS sequence"/>
</dbReference>
<dbReference type="AlphaFoldDB" id="A0A819TBS6"/>
<reference evidence="10" key="1">
    <citation type="submission" date="2021-02" db="EMBL/GenBank/DDBJ databases">
        <authorList>
            <person name="Nowell W R."/>
        </authorList>
    </citation>
    <scope>NUCLEOTIDE SEQUENCE</scope>
</reference>
<dbReference type="SUPFAM" id="SSF53098">
    <property type="entry name" value="Ribonuclease H-like"/>
    <property type="match status" value="1"/>
</dbReference>
<feature type="domain" description="HAT C-terminal dimerisation" evidence="7">
    <location>
        <begin position="691"/>
        <end position="761"/>
    </location>
</feature>
<dbReference type="Gene3D" id="1.10.10.1070">
    <property type="entry name" value="Zinc finger, BED domain-containing"/>
    <property type="match status" value="1"/>
</dbReference>
<dbReference type="SUPFAM" id="SSF140996">
    <property type="entry name" value="Hermes dimerisation domain"/>
    <property type="match status" value="1"/>
</dbReference>
<evidence type="ECO:0000259" key="8">
    <source>
        <dbReference type="Pfam" id="PF10683"/>
    </source>
</evidence>
<organism evidence="10 11">
    <name type="scientific">Rotaria magnacalcarata</name>
    <dbReference type="NCBI Taxonomy" id="392030"/>
    <lineage>
        <taxon>Eukaryota</taxon>
        <taxon>Metazoa</taxon>
        <taxon>Spiralia</taxon>
        <taxon>Gnathifera</taxon>
        <taxon>Rotifera</taxon>
        <taxon>Eurotatoria</taxon>
        <taxon>Bdelloidea</taxon>
        <taxon>Philodinida</taxon>
        <taxon>Philodinidae</taxon>
        <taxon>Rotaria</taxon>
    </lineage>
</organism>
<proteinExistence type="predicted"/>
<sequence>MFLNNSPSFVENTSDQSDSIRLTTPSSSIIILSSTSTAASSSNIVKFTTERITRLLKNDSLNYKVIKNSKTNLSSSCWEVFGFPSKKTNTQEFEIIPKFASCESCFQTYAYKPYSGTKILNSHSCVQKLLNKDKEGLSTGDKVIQMKLGTVMKCYKQIQLPQRDINLIKNLTSKWLCQDMRAFSIVEDTGLRNLLQEFIILGARYGEIDLKNVFLGADVCSKHIYELADEYRTILKGILKEPYENRCICICPDLWSDPYKQISYMGISISFVDEDCNYKSLDLCCRPYMESDHSGANILVSIQKCLMPFDLIDFDQLHFVSDRGANLVRALRNYDTLFCYPHRFNNILKCAFFQSKSNKEQQTKTSTTLARTSLISNTTVTNEIDQENEDNVYSSSSTDDEDDKIEPTLPINNKLVNKKQVAIKTNDVNNNNQRKMKFEDLNLAAQEIIKTVTRCKKLVEFVKRSGFNKDIQSFGGVALQQSTVVRWLSLINLLESIVRSYKATKRVLINRKQQMKLKGIDEEALKQIIRLLRPFKQVLKIIQTTNAPSLYMVLICTHMLRKTLPSFDELMNYHSPSSTNSSSDIENDIHEEIDITENEGIKILRMRILALLNLMFELDIRHYCATLLHPRYRQLKGCTKDEHEQTYKYIRKRMSEIIKQYEDDSDPERCFDECDTSGSEDYAFITPKADELSRYLSMDIDKSSLTDNPLDFWRKNQSVFPILSKIAPQMHCIPASSAAVERQFSGAGFVINERRTALDPEQ</sequence>
<evidence type="ECO:0000256" key="4">
    <source>
        <dbReference type="ARBA" id="ARBA00022833"/>
    </source>
</evidence>
<dbReference type="GO" id="GO:0046983">
    <property type="term" value="F:protein dimerization activity"/>
    <property type="evidence" value="ECO:0007669"/>
    <property type="project" value="InterPro"/>
</dbReference>
<name>A0A819TBS6_9BILA</name>
<evidence type="ECO:0000313" key="10">
    <source>
        <dbReference type="EMBL" id="CAF4074300.1"/>
    </source>
</evidence>
<feature type="non-terminal residue" evidence="10">
    <location>
        <position position="1"/>
    </location>
</feature>
<dbReference type="Pfam" id="PF10683">
    <property type="entry name" value="DBD_Tnp_Hermes"/>
    <property type="match status" value="1"/>
</dbReference>
<dbReference type="EMBL" id="CAJOBG010003649">
    <property type="protein sequence ID" value="CAF4074300.1"/>
    <property type="molecule type" value="Genomic_DNA"/>
</dbReference>
<accession>A0A819TBS6</accession>
<evidence type="ECO:0000256" key="6">
    <source>
        <dbReference type="SAM" id="MobiDB-lite"/>
    </source>
</evidence>
<evidence type="ECO:0000313" key="9">
    <source>
        <dbReference type="EMBL" id="CAF2136479.1"/>
    </source>
</evidence>
<evidence type="ECO:0000256" key="3">
    <source>
        <dbReference type="ARBA" id="ARBA00022771"/>
    </source>
</evidence>
<protein>
    <recommendedName>
        <fullName evidence="12">HAT C-terminal dimerisation domain-containing protein</fullName>
    </recommendedName>
</protein>
<evidence type="ECO:0000313" key="11">
    <source>
        <dbReference type="Proteomes" id="UP000663866"/>
    </source>
</evidence>
<keyword evidence="11" id="KW-1185">Reference proteome</keyword>
<dbReference type="Proteomes" id="UP000663856">
    <property type="component" value="Unassembled WGS sequence"/>
</dbReference>
<keyword evidence="5" id="KW-0539">Nucleus</keyword>
<feature type="domain" description="Hermes trasposase DNA-binding" evidence="8">
    <location>
        <begin position="173"/>
        <end position="207"/>
    </location>
</feature>
<dbReference type="InterPro" id="IPR018473">
    <property type="entry name" value="Hermes_transposase_DNA-db"/>
</dbReference>
<dbReference type="GO" id="GO:0005634">
    <property type="term" value="C:nucleus"/>
    <property type="evidence" value="ECO:0007669"/>
    <property type="project" value="UniProtKB-SubCell"/>
</dbReference>
<dbReference type="InterPro" id="IPR012337">
    <property type="entry name" value="RNaseH-like_sf"/>
</dbReference>
<keyword evidence="3" id="KW-0863">Zinc-finger</keyword>
<evidence type="ECO:0008006" key="12">
    <source>
        <dbReference type="Google" id="ProtNLM"/>
    </source>
</evidence>
<evidence type="ECO:0000256" key="2">
    <source>
        <dbReference type="ARBA" id="ARBA00022723"/>
    </source>
</evidence>
<comment type="subcellular location">
    <subcellularLocation>
        <location evidence="1">Nucleus</location>
    </subcellularLocation>
</comment>
<evidence type="ECO:0000256" key="1">
    <source>
        <dbReference type="ARBA" id="ARBA00004123"/>
    </source>
</evidence>
<feature type="region of interest" description="Disordered" evidence="6">
    <location>
        <begin position="385"/>
        <end position="408"/>
    </location>
</feature>
<dbReference type="InterPro" id="IPR008906">
    <property type="entry name" value="HATC_C_dom"/>
</dbReference>
<keyword evidence="2" id="KW-0479">Metal-binding</keyword>
<comment type="caution">
    <text evidence="10">The sequence shown here is derived from an EMBL/GenBank/DDBJ whole genome shotgun (WGS) entry which is preliminary data.</text>
</comment>
<gene>
    <name evidence="10" type="ORF">OVN521_LOCUS19382</name>
    <name evidence="9" type="ORF">WKI299_LOCUS27428</name>
</gene>
<dbReference type="PANTHER" id="PTHR46481:SF10">
    <property type="entry name" value="ZINC FINGER BED DOMAIN-CONTAINING PROTEIN 39"/>
    <property type="match status" value="1"/>
</dbReference>
<dbReference type="GO" id="GO:0008270">
    <property type="term" value="F:zinc ion binding"/>
    <property type="evidence" value="ECO:0007669"/>
    <property type="project" value="UniProtKB-KW"/>
</dbReference>